<gene>
    <name evidence="7" type="ORF">CSSPJE1EN1_LOCUS21745</name>
</gene>
<dbReference type="PANTHER" id="PTHR46481">
    <property type="entry name" value="ZINC FINGER BED DOMAIN-CONTAINING PROTEIN 4"/>
    <property type="match status" value="1"/>
</dbReference>
<comment type="subcellular location">
    <subcellularLocation>
        <location evidence="1">Nucleus</location>
    </subcellularLocation>
</comment>
<dbReference type="PANTHER" id="PTHR46481:SF10">
    <property type="entry name" value="ZINC FINGER BED DOMAIN-CONTAINING PROTEIN 39"/>
    <property type="match status" value="1"/>
</dbReference>
<evidence type="ECO:0000256" key="3">
    <source>
        <dbReference type="ARBA" id="ARBA00022771"/>
    </source>
</evidence>
<proteinExistence type="predicted"/>
<accession>A0ABP0XFA6</accession>
<keyword evidence="6" id="KW-0472">Membrane</keyword>
<evidence type="ECO:0000313" key="8">
    <source>
        <dbReference type="Proteomes" id="UP001497444"/>
    </source>
</evidence>
<evidence type="ECO:0000256" key="1">
    <source>
        <dbReference type="ARBA" id="ARBA00004123"/>
    </source>
</evidence>
<keyword evidence="2" id="KW-0479">Metal-binding</keyword>
<keyword evidence="6" id="KW-0812">Transmembrane</keyword>
<feature type="transmembrane region" description="Helical" evidence="6">
    <location>
        <begin position="48"/>
        <end position="68"/>
    </location>
</feature>
<evidence type="ECO:0000256" key="6">
    <source>
        <dbReference type="SAM" id="Phobius"/>
    </source>
</evidence>
<dbReference type="Proteomes" id="UP001497444">
    <property type="component" value="Chromosome 7"/>
</dbReference>
<feature type="transmembrane region" description="Helical" evidence="6">
    <location>
        <begin position="80"/>
        <end position="104"/>
    </location>
</feature>
<reference evidence="7" key="1">
    <citation type="submission" date="2024-02" db="EMBL/GenBank/DDBJ databases">
        <authorList>
            <consortium name="ELIXIR-Norway"/>
            <consortium name="Elixir Norway"/>
        </authorList>
    </citation>
    <scope>NUCLEOTIDE SEQUENCE</scope>
</reference>
<keyword evidence="6" id="KW-1133">Transmembrane helix</keyword>
<name>A0ABP0XFA6_9BRYO</name>
<dbReference type="InterPro" id="IPR052035">
    <property type="entry name" value="ZnF_BED_domain_contain"/>
</dbReference>
<keyword evidence="8" id="KW-1185">Reference proteome</keyword>
<dbReference type="EMBL" id="OZ020102">
    <property type="protein sequence ID" value="CAK9276267.1"/>
    <property type="molecule type" value="Genomic_DNA"/>
</dbReference>
<keyword evidence="5" id="KW-0539">Nucleus</keyword>
<evidence type="ECO:0008006" key="9">
    <source>
        <dbReference type="Google" id="ProtNLM"/>
    </source>
</evidence>
<sequence length="152" mass="17281">MDYVVEGGVTLRAAGDIRFKKFVVLLTNRYEPLPTRTILRRIVKLYRILEPLLAAFMCSLDVAISLTLDNWSNYNLKGFYVVTVHWVDVTFLTNKNILLTILNVKCRTSVSKRIGAALFEYLKHLGRDVVTCLLNVVNDNGSNVMVVVARLF</sequence>
<evidence type="ECO:0000256" key="5">
    <source>
        <dbReference type="ARBA" id="ARBA00023242"/>
    </source>
</evidence>
<evidence type="ECO:0000256" key="2">
    <source>
        <dbReference type="ARBA" id="ARBA00022723"/>
    </source>
</evidence>
<keyword evidence="4" id="KW-0862">Zinc</keyword>
<organism evidence="7 8">
    <name type="scientific">Sphagnum jensenii</name>
    <dbReference type="NCBI Taxonomy" id="128206"/>
    <lineage>
        <taxon>Eukaryota</taxon>
        <taxon>Viridiplantae</taxon>
        <taxon>Streptophyta</taxon>
        <taxon>Embryophyta</taxon>
        <taxon>Bryophyta</taxon>
        <taxon>Sphagnophytina</taxon>
        <taxon>Sphagnopsida</taxon>
        <taxon>Sphagnales</taxon>
        <taxon>Sphagnaceae</taxon>
        <taxon>Sphagnum</taxon>
    </lineage>
</organism>
<evidence type="ECO:0000313" key="7">
    <source>
        <dbReference type="EMBL" id="CAK9276267.1"/>
    </source>
</evidence>
<evidence type="ECO:0000256" key="4">
    <source>
        <dbReference type="ARBA" id="ARBA00022833"/>
    </source>
</evidence>
<protein>
    <recommendedName>
        <fullName evidence="9">Transposase</fullName>
    </recommendedName>
</protein>
<keyword evidence="3" id="KW-0863">Zinc-finger</keyword>